<evidence type="ECO:0008006" key="4">
    <source>
        <dbReference type="Google" id="ProtNLM"/>
    </source>
</evidence>
<feature type="compositionally biased region" description="Polar residues" evidence="1">
    <location>
        <begin position="117"/>
        <end position="130"/>
    </location>
</feature>
<comment type="caution">
    <text evidence="2">The sequence shown here is derived from an EMBL/GenBank/DDBJ whole genome shotgun (WGS) entry which is preliminary data.</text>
</comment>
<evidence type="ECO:0000313" key="2">
    <source>
        <dbReference type="EMBL" id="GLV58820.1"/>
    </source>
</evidence>
<proteinExistence type="predicted"/>
<organism evidence="2 3">
    <name type="scientific">Dictyobacter halimunensis</name>
    <dbReference type="NCBI Taxonomy" id="3026934"/>
    <lineage>
        <taxon>Bacteria</taxon>
        <taxon>Bacillati</taxon>
        <taxon>Chloroflexota</taxon>
        <taxon>Ktedonobacteria</taxon>
        <taxon>Ktedonobacterales</taxon>
        <taxon>Dictyobacteraceae</taxon>
        <taxon>Dictyobacter</taxon>
    </lineage>
</organism>
<name>A0ABQ6G130_9CHLR</name>
<dbReference type="EMBL" id="BSRI01000002">
    <property type="protein sequence ID" value="GLV58820.1"/>
    <property type="molecule type" value="Genomic_DNA"/>
</dbReference>
<evidence type="ECO:0000256" key="1">
    <source>
        <dbReference type="SAM" id="MobiDB-lite"/>
    </source>
</evidence>
<gene>
    <name evidence="2" type="ORF">KDH_56500</name>
</gene>
<reference evidence="2 3" key="1">
    <citation type="submission" date="2023-02" db="EMBL/GenBank/DDBJ databases">
        <title>Dictyobacter halimunensis sp. nov., a new member of the class Ktedonobacteria from forest soil in a geothermal area.</title>
        <authorList>
            <person name="Rachmania M.K."/>
            <person name="Ningsih F."/>
            <person name="Sakai Y."/>
            <person name="Yabe S."/>
            <person name="Yokota A."/>
            <person name="Sjamsuridzal W."/>
        </authorList>
    </citation>
    <scope>NUCLEOTIDE SEQUENCE [LARGE SCALE GENOMIC DNA]</scope>
    <source>
        <strain evidence="2 3">S3.2.2.5</strain>
    </source>
</reference>
<dbReference type="Proteomes" id="UP001344906">
    <property type="component" value="Unassembled WGS sequence"/>
</dbReference>
<accession>A0ABQ6G130</accession>
<sequence>MISSLLALILCVLLVISALGLLTFETTTHYRGALRRTATVEAQQTSSVQTTAQARVQGTAQYFQNAQAQIEATATAEGNLAAVATQGAMNVTATATANENLYQSRAGGKAAIDDPMTDNSGSSKWDSGNGSTDTGCAFSGGTYHASEAQFMYLQPCIARATNVAQLAYQADVTIVQGNQGQAGLLFRVDGANSAYYFFHVGSNGSYALDLYNGASGSVLLQGSSAAINSGINNMNQLMVLADRDSITILVNGHYLGAITDDSLSSGKIGVGVINNGTPVDATFANVKVWNYEQKETLTNGGG</sequence>
<protein>
    <recommendedName>
        <fullName evidence="4">3-keto-disaccharide hydrolase domain-containing protein</fullName>
    </recommendedName>
</protein>
<dbReference type="Gene3D" id="2.60.120.560">
    <property type="entry name" value="Exo-inulinase, domain 1"/>
    <property type="match status" value="1"/>
</dbReference>
<evidence type="ECO:0000313" key="3">
    <source>
        <dbReference type="Proteomes" id="UP001344906"/>
    </source>
</evidence>
<feature type="region of interest" description="Disordered" evidence="1">
    <location>
        <begin position="109"/>
        <end position="130"/>
    </location>
</feature>
<keyword evidence="3" id="KW-1185">Reference proteome</keyword>